<evidence type="ECO:0000256" key="1">
    <source>
        <dbReference type="ARBA" id="ARBA00004196"/>
    </source>
</evidence>
<keyword evidence="3" id="KW-0175">Coiled coil</keyword>
<dbReference type="Pfam" id="PF25967">
    <property type="entry name" value="RND-MFP_C"/>
    <property type="match status" value="1"/>
</dbReference>
<evidence type="ECO:0000313" key="9">
    <source>
        <dbReference type="EMBL" id="MYM87334.1"/>
    </source>
</evidence>
<organism evidence="9 10">
    <name type="scientific">Duganella vulcania</name>
    <dbReference type="NCBI Taxonomy" id="2692166"/>
    <lineage>
        <taxon>Bacteria</taxon>
        <taxon>Pseudomonadati</taxon>
        <taxon>Pseudomonadota</taxon>
        <taxon>Betaproteobacteria</taxon>
        <taxon>Burkholderiales</taxon>
        <taxon>Oxalobacteraceae</taxon>
        <taxon>Telluria group</taxon>
        <taxon>Duganella</taxon>
    </lineage>
</organism>
<dbReference type="InterPro" id="IPR058625">
    <property type="entry name" value="MdtA-like_BSH"/>
</dbReference>
<dbReference type="Pfam" id="PF25876">
    <property type="entry name" value="HH_MFP_RND"/>
    <property type="match status" value="1"/>
</dbReference>
<evidence type="ECO:0000256" key="2">
    <source>
        <dbReference type="ARBA" id="ARBA00009477"/>
    </source>
</evidence>
<dbReference type="InterPro" id="IPR058624">
    <property type="entry name" value="MdtA-like_HH"/>
</dbReference>
<evidence type="ECO:0000256" key="3">
    <source>
        <dbReference type="SAM" id="Coils"/>
    </source>
</evidence>
<feature type="coiled-coil region" evidence="3">
    <location>
        <begin position="146"/>
        <end position="180"/>
    </location>
</feature>
<dbReference type="Gene3D" id="2.40.30.170">
    <property type="match status" value="1"/>
</dbReference>
<dbReference type="InterPro" id="IPR006143">
    <property type="entry name" value="RND_pump_MFP"/>
</dbReference>
<evidence type="ECO:0000313" key="10">
    <source>
        <dbReference type="Proteomes" id="UP000470302"/>
    </source>
</evidence>
<dbReference type="Proteomes" id="UP000470302">
    <property type="component" value="Unassembled WGS sequence"/>
</dbReference>
<evidence type="ECO:0000259" key="5">
    <source>
        <dbReference type="Pfam" id="PF25876"/>
    </source>
</evidence>
<protein>
    <submittedName>
        <fullName evidence="9">Efflux RND transporter periplasmic adaptor subunit</fullName>
    </submittedName>
</protein>
<dbReference type="Gene3D" id="2.40.50.100">
    <property type="match status" value="1"/>
</dbReference>
<dbReference type="GO" id="GO:0046677">
    <property type="term" value="P:response to antibiotic"/>
    <property type="evidence" value="ECO:0007669"/>
    <property type="project" value="TreeGrafter"/>
</dbReference>
<evidence type="ECO:0000259" key="6">
    <source>
        <dbReference type="Pfam" id="PF25917"/>
    </source>
</evidence>
<dbReference type="GO" id="GO:0030313">
    <property type="term" value="C:cell envelope"/>
    <property type="evidence" value="ECO:0007669"/>
    <property type="project" value="UniProtKB-SubCell"/>
</dbReference>
<dbReference type="InterPro" id="IPR058626">
    <property type="entry name" value="MdtA-like_b-barrel"/>
</dbReference>
<feature type="signal peptide" evidence="4">
    <location>
        <begin position="1"/>
        <end position="21"/>
    </location>
</feature>
<name>A0A845FZ41_9BURK</name>
<dbReference type="Pfam" id="PF25917">
    <property type="entry name" value="BSH_RND"/>
    <property type="match status" value="1"/>
</dbReference>
<comment type="caution">
    <text evidence="9">The sequence shown here is derived from an EMBL/GenBank/DDBJ whole genome shotgun (WGS) entry which is preliminary data.</text>
</comment>
<evidence type="ECO:0000259" key="8">
    <source>
        <dbReference type="Pfam" id="PF25967"/>
    </source>
</evidence>
<feature type="chain" id="PRO_5032636470" evidence="4">
    <location>
        <begin position="22"/>
        <end position="414"/>
    </location>
</feature>
<feature type="domain" description="Multidrug resistance protein MdtA-like barrel-sandwich hybrid" evidence="6">
    <location>
        <begin position="74"/>
        <end position="215"/>
    </location>
</feature>
<proteinExistence type="inferred from homology"/>
<reference evidence="9 10" key="1">
    <citation type="submission" date="2020-01" db="EMBL/GenBank/DDBJ databases">
        <title>Novel species isolated from a subtropical stream in China.</title>
        <authorList>
            <person name="Lu H."/>
        </authorList>
    </citation>
    <scope>NUCLEOTIDE SEQUENCE [LARGE SCALE GENOMIC DNA]</scope>
    <source>
        <strain evidence="9 10">FT82W</strain>
    </source>
</reference>
<dbReference type="PROSITE" id="PS51257">
    <property type="entry name" value="PROKAR_LIPOPROTEIN"/>
    <property type="match status" value="1"/>
</dbReference>
<sequence>MKTIKQLTVVARPLAAAMALAGLAAFGLSGCDDATGKTAEAPAAAGGPPISAAVVVEKTITETQEFSGRLEAIEQVQIRPRVGGFITAINFKPGSEVKKGEVLFVIDPRPFQAEANRAEAAAGSARAKAELAKVELVRAEKLLADKAIAQREYDALASSLKQLDADARASQAQYEAAKLNLSYTQVTSPINGRVSKAEITLGNLVDASAVLTSVVSLERIYASFDGDEETYLRVGAAAHQGKPATVKIGLANETGFPHEGKLEFVDNQLDPRSGSVRMRATFTNTDGMLVPGLFARVQLAGSTGAKSALMINDRAVSTDQDRKFVFVVDKDNKAEYRPVTLGPAIDGLRVVRDGLKPGEKIVVNGLQRVRPGAPISPTVVAMDSDPLAANVAKPEVKKDEKVAAVAAKTGTSKE</sequence>
<dbReference type="AlphaFoldDB" id="A0A845FZ41"/>
<evidence type="ECO:0000256" key="4">
    <source>
        <dbReference type="SAM" id="SignalP"/>
    </source>
</evidence>
<dbReference type="PANTHER" id="PTHR30158">
    <property type="entry name" value="ACRA/E-RELATED COMPONENT OF DRUG EFFLUX TRANSPORTER"/>
    <property type="match status" value="1"/>
</dbReference>
<dbReference type="Pfam" id="PF25944">
    <property type="entry name" value="Beta-barrel_RND"/>
    <property type="match status" value="1"/>
</dbReference>
<feature type="domain" description="Multidrug resistance protein MdtA-like alpha-helical hairpin" evidence="5">
    <location>
        <begin position="116"/>
        <end position="184"/>
    </location>
</feature>
<dbReference type="NCBIfam" id="TIGR01730">
    <property type="entry name" value="RND_mfp"/>
    <property type="match status" value="1"/>
</dbReference>
<feature type="domain" description="Multidrug resistance protein MdtA-like C-terminal permuted SH3" evidence="8">
    <location>
        <begin position="308"/>
        <end position="368"/>
    </location>
</feature>
<comment type="similarity">
    <text evidence="2">Belongs to the membrane fusion protein (MFP) (TC 8.A.1) family.</text>
</comment>
<evidence type="ECO:0000259" key="7">
    <source>
        <dbReference type="Pfam" id="PF25944"/>
    </source>
</evidence>
<comment type="subcellular location">
    <subcellularLocation>
        <location evidence="1">Cell envelope</location>
    </subcellularLocation>
</comment>
<keyword evidence="4" id="KW-0732">Signal</keyword>
<feature type="domain" description="Multidrug resistance protein MdtA-like beta-barrel" evidence="7">
    <location>
        <begin position="228"/>
        <end position="299"/>
    </location>
</feature>
<dbReference type="GO" id="GO:0005886">
    <property type="term" value="C:plasma membrane"/>
    <property type="evidence" value="ECO:0007669"/>
    <property type="project" value="TreeGrafter"/>
</dbReference>
<dbReference type="SUPFAM" id="SSF111369">
    <property type="entry name" value="HlyD-like secretion proteins"/>
    <property type="match status" value="1"/>
</dbReference>
<dbReference type="EMBL" id="WWCW01000021">
    <property type="protein sequence ID" value="MYM87334.1"/>
    <property type="molecule type" value="Genomic_DNA"/>
</dbReference>
<dbReference type="Gene3D" id="2.40.420.20">
    <property type="match status" value="1"/>
</dbReference>
<dbReference type="RefSeq" id="WP_161096490.1">
    <property type="nucleotide sequence ID" value="NZ_WWCW01000021.1"/>
</dbReference>
<accession>A0A845FZ41</accession>
<dbReference type="InterPro" id="IPR058627">
    <property type="entry name" value="MdtA-like_C"/>
</dbReference>
<dbReference type="GO" id="GO:0022857">
    <property type="term" value="F:transmembrane transporter activity"/>
    <property type="evidence" value="ECO:0007669"/>
    <property type="project" value="InterPro"/>
</dbReference>
<gene>
    <name evidence="9" type="ORF">GTP91_09100</name>
</gene>
<dbReference type="Gene3D" id="1.10.287.470">
    <property type="entry name" value="Helix hairpin bin"/>
    <property type="match status" value="1"/>
</dbReference>
<dbReference type="FunFam" id="2.40.420.20:FF:000001">
    <property type="entry name" value="Efflux RND transporter periplasmic adaptor subunit"/>
    <property type="match status" value="1"/>
</dbReference>
<dbReference type="PANTHER" id="PTHR30158:SF10">
    <property type="entry name" value="CATION EFFLUX PUMP"/>
    <property type="match status" value="1"/>
</dbReference>